<dbReference type="Pfam" id="PF19424">
    <property type="entry name" value="UNC80"/>
    <property type="match status" value="1"/>
</dbReference>
<feature type="compositionally biased region" description="Polar residues" evidence="1">
    <location>
        <begin position="2351"/>
        <end position="2360"/>
    </location>
</feature>
<dbReference type="PANTHER" id="PTHR31781:SF1">
    <property type="entry name" value="PROTEIN UNC-80 HOMOLOG"/>
    <property type="match status" value="1"/>
</dbReference>
<dbReference type="Proteomes" id="UP001148786">
    <property type="component" value="Unassembled WGS sequence"/>
</dbReference>
<feature type="domain" description="Protein UNC80 central region" evidence="2">
    <location>
        <begin position="908"/>
        <end position="1018"/>
    </location>
</feature>
<dbReference type="SUPFAM" id="SSF48371">
    <property type="entry name" value="ARM repeat"/>
    <property type="match status" value="1"/>
</dbReference>
<sequence>MPAKGDNESNNTEIKKPKPRRLFSLDSIKSAASSSSRRSSTDNDVSRGTRPLNPFDLSNVEERDDEKEDKINSDTKKQETYFTSENAASRVLSPPPGSDRPHARLEPVRPISIAPSRPFSPNNTPATPSPTRARWENLRQHVLPPSRPLTPPQRPPSAQSSVSSLLQRSTTPKPSRLGKLAFRQVVEGAQGIVDETRKFGEEILRACAIARYSEQQRSSKEKDASTTTLTGGTTTMSSAAAAAVKKMEYLRRPQSTSSVALTSVAAGISAAPSLRFLYQILFYHAGLIEEGDRNRTLFTVEGFQSISSGLLMLLAAFYRPPAAVSSLASIPANFQQPPHPDIHLVQDVIQQFLSGSMGELEDDTVEEEYGVEFGIRDRRHLGAVRRAVFLEALVICMENDPPAREWLLKNVTEQYWPIPSDNTTLTTLQASICIRRLNTLCRLFTILLQPLTSAPSSPSTPPGLESRMPSSSSSDSSLNLGSLEFQAGDSKLPSLIASVIQTRVVPEAEALDVENEVDANAVLNSRQQVARIILEMLRLRLDFTSTPKKDVFGSINSHALGNEEGTRDVVGWAMGTLSDWYRAGNALPWREVLDKTFRQVIAGDWRTSTAILFALLDHIPDDLKKNVFASIFPALNDQLVQDPPPYPFPELTMLFSSLSRLLPPIFFKPMFACAASDKEVIVVNHLCTLQVHAKYVKDYWIRDVEMMCVALLGEAGSAPSGNMEGQWGNVRLGQLVLLVELIGKVQDVRHEKEGVGNSSDGKFIEVVRFVTALETRLWQTIDVKVGSIKAPWLPRTLQWFDVYCADEHIGDLEQEVTLSVERIQGLYMAAQEGVQQINKVFDTVCLFSCHAAYVRVPIQRHTSTLFARTSPKTVPTEGADPNLLDLAATFVEHRKLIDSLSKGYISRTMKLFVAMSTLISVQDYQNLAPSLWQHSLVDNMDPSSTASACFLLMQCAEKAPLDLQAIIEVDLQTSDDMSRLEAVRKISILVNWRFQISSQNYVTDRNHRPFKLARPPLPFIAADMGTSLYVHAEDHNEGKDKDDVPLELKKRLAELGWAEENAGSPDPRQEWIKIPLSILPANQMDRLEVGSNDAPLSPNPTPQPSPQKSRIQRDQQSSLHPIDEAVALLRRNSSSGGPANGVKRRAIFVPSLTLIFPRLASLVFDPNFMVASAARTTILDLMRNDPALLVRPVLDFLVGEQKDLRLAISSFTAFLHIRRVLPPPLTHYIFNNLSGFLKAATRNVESQDTLNQFGQVAPILAALATQVSGMTIREIRRSKIEHFFIPTGSLWFAGSAPKGPMFPRNLGPSGNPFEPVPPRLVSITMIRVSQNLFFLSMLKRDYQDVQIIRKNMTRLVLPSLDDEGLIKSLEMSDFVPKQQMPDPRPPLKNRVVELLSSMAARSYILLVAQIFRSMPRHLSDRHELAILIEGLNRALLAHSDDITIVSQVLIALMVAGTRFRRLFMTGGGYTLFMPALVKVYTEKPLHPGIRLAIEYAVSRFYALHKEAFLYQSVSTIGQLAMLPGIDPEWFSKGVYDLFTSLRKGATASTTDMAGIHDVNKAEEREALILHTADETPQTFLSSMRRVEAQNGFQMAFQLPDQYETHRLSMDDFVRLFLTVIAHDLSRARAQYFLRLLRLLSPHLYNASGSTRAVLADGIAALGLIITKTFAKPKGGETFTRSSNIEEDEAFLAPGTGVEEAAKEKSKVPSDSKAVRLDFLRLVLAFGKAGGQVSLPVARQAMDVVKSLLKDWSELHFDVLASILSDFISMLLNREEPPVPKAVVAFLQELSPILHAYMITINFTGVFETVLNLSKMPMYANDLAFSEVVVGEVCSAGLAACDLAASENQLVALQYRPILVSLCAESIFLKGVDIIGEIERRPPTYQFLAGVILPLTLAMKTQAQIVGDGMRTEAHHKALTNAWVRLLFYAMSACQKSRRDEDGSRNVFRGIGGSFRSKSDKGKQEGAFWRSHLPTVMIALQVIKVIIVRGTESITSLPRLGVWERLASFFKTMLSEGSGEFALKVEPSSNTTTPTGSPRSSSQFETSNSNPGFNLFVSTSSELNRPGSPFSQTSTVKVLCRPRMIDYSLWSVLEFVCSYRSPLRMQLKLLAMEKVIALDEQLQLQGGKPVVSGGLSPYPASPSSRRVSTSIFSKARARASGAMGISPDSSPRLMPSPSNLLPSPSMLDIPPRRAGYQISPISPQDRPLGMPKIVHLGPTSPSAFPPISSPIIGGGVRNSRIGGASVAESDGTSSASATKIKSIRLIQETYRRIRCVQTFMGYDLLLPMPSVGMAIKDKDGDAEATLGSWTKAEALAAIVAEMKDLLEEFEESLEVEDLEDSVMVEVEPPTPQSANRSSAIS</sequence>
<feature type="compositionally biased region" description="Polar residues" evidence="1">
    <location>
        <begin position="158"/>
        <end position="173"/>
    </location>
</feature>
<dbReference type="InterPro" id="IPR016024">
    <property type="entry name" value="ARM-type_fold"/>
</dbReference>
<dbReference type="GO" id="GO:0034703">
    <property type="term" value="C:cation channel complex"/>
    <property type="evidence" value="ECO:0007669"/>
    <property type="project" value="TreeGrafter"/>
</dbReference>
<feature type="compositionally biased region" description="Pro residues" evidence="1">
    <location>
        <begin position="145"/>
        <end position="155"/>
    </location>
</feature>
<proteinExistence type="predicted"/>
<dbReference type="InterPro" id="IPR046460">
    <property type="entry name" value="UNC80_C"/>
</dbReference>
<feature type="region of interest" description="Disordered" evidence="1">
    <location>
        <begin position="453"/>
        <end position="477"/>
    </location>
</feature>
<organism evidence="4 5">
    <name type="scientific">Agrocybe chaxingu</name>
    <dbReference type="NCBI Taxonomy" id="84603"/>
    <lineage>
        <taxon>Eukaryota</taxon>
        <taxon>Fungi</taxon>
        <taxon>Dikarya</taxon>
        <taxon>Basidiomycota</taxon>
        <taxon>Agaricomycotina</taxon>
        <taxon>Agaricomycetes</taxon>
        <taxon>Agaricomycetidae</taxon>
        <taxon>Agaricales</taxon>
        <taxon>Agaricineae</taxon>
        <taxon>Strophariaceae</taxon>
        <taxon>Agrocybe</taxon>
    </lineage>
</organism>
<feature type="region of interest" description="Disordered" evidence="1">
    <location>
        <begin position="2336"/>
        <end position="2360"/>
    </location>
</feature>
<evidence type="ECO:0000313" key="5">
    <source>
        <dbReference type="Proteomes" id="UP001148786"/>
    </source>
</evidence>
<evidence type="ECO:0000259" key="3">
    <source>
        <dbReference type="Pfam" id="PF20262"/>
    </source>
</evidence>
<comment type="caution">
    <text evidence="4">The sequence shown here is derived from an EMBL/GenBank/DDBJ whole genome shotgun (WGS) entry which is preliminary data.</text>
</comment>
<dbReference type="GO" id="GO:0005261">
    <property type="term" value="F:monoatomic cation channel activity"/>
    <property type="evidence" value="ECO:0007669"/>
    <property type="project" value="TreeGrafter"/>
</dbReference>
<reference evidence="4" key="1">
    <citation type="submission" date="2022-07" db="EMBL/GenBank/DDBJ databases">
        <title>Genome Sequence of Agrocybe chaxingu.</title>
        <authorList>
            <person name="Buettner E."/>
        </authorList>
    </citation>
    <scope>NUCLEOTIDE SEQUENCE</scope>
    <source>
        <strain evidence="4">MP-N11</strain>
    </source>
</reference>
<feature type="region of interest" description="Disordered" evidence="1">
    <location>
        <begin position="1"/>
        <end position="176"/>
    </location>
</feature>
<feature type="region of interest" description="Disordered" evidence="1">
    <location>
        <begin position="2023"/>
        <end position="2048"/>
    </location>
</feature>
<dbReference type="PANTHER" id="PTHR31781">
    <property type="entry name" value="UNC80"/>
    <property type="match status" value="1"/>
</dbReference>
<feature type="compositionally biased region" description="Basic and acidic residues" evidence="1">
    <location>
        <begin position="68"/>
        <end position="79"/>
    </location>
</feature>
<evidence type="ECO:0000259" key="2">
    <source>
        <dbReference type="Pfam" id="PF19424"/>
    </source>
</evidence>
<keyword evidence="5" id="KW-1185">Reference proteome</keyword>
<feature type="region of interest" description="Disordered" evidence="1">
    <location>
        <begin position="1088"/>
        <end position="1117"/>
    </location>
</feature>
<dbReference type="OrthoDB" id="5584001at2759"/>
<feature type="domain" description="Protein UNC80 C-terminal" evidence="3">
    <location>
        <begin position="1397"/>
        <end position="1522"/>
    </location>
</feature>
<accession>A0A9W8K6E1</accession>
<feature type="compositionally biased region" description="Low complexity" evidence="1">
    <location>
        <begin position="2026"/>
        <end position="2041"/>
    </location>
</feature>
<name>A0A9W8K6E1_9AGAR</name>
<evidence type="ECO:0000256" key="1">
    <source>
        <dbReference type="SAM" id="MobiDB-lite"/>
    </source>
</evidence>
<dbReference type="GO" id="GO:0055080">
    <property type="term" value="P:monoatomic cation homeostasis"/>
    <property type="evidence" value="ECO:0007669"/>
    <property type="project" value="TreeGrafter"/>
</dbReference>
<protein>
    <submittedName>
        <fullName evidence="4">Uncharacterized protein</fullName>
    </submittedName>
</protein>
<evidence type="ECO:0000313" key="4">
    <source>
        <dbReference type="EMBL" id="KAJ3513514.1"/>
    </source>
</evidence>
<dbReference type="Pfam" id="PF20262">
    <property type="entry name" value="UNC80_C"/>
    <property type="match status" value="1"/>
</dbReference>
<dbReference type="InterPro" id="IPR045852">
    <property type="entry name" value="UNC80_central"/>
</dbReference>
<dbReference type="EMBL" id="JANKHO010000194">
    <property type="protein sequence ID" value="KAJ3513514.1"/>
    <property type="molecule type" value="Genomic_DNA"/>
</dbReference>
<feature type="compositionally biased region" description="Low complexity" evidence="1">
    <location>
        <begin position="120"/>
        <end position="132"/>
    </location>
</feature>
<gene>
    <name evidence="4" type="ORF">NLJ89_g2905</name>
</gene>